<comment type="caution">
    <text evidence="1">The sequence shown here is derived from an EMBL/GenBank/DDBJ whole genome shotgun (WGS) entry which is preliminary data.</text>
</comment>
<organism evidence="1 2">
    <name type="scientific">Corchorus capsularis</name>
    <name type="common">Jute</name>
    <dbReference type="NCBI Taxonomy" id="210143"/>
    <lineage>
        <taxon>Eukaryota</taxon>
        <taxon>Viridiplantae</taxon>
        <taxon>Streptophyta</taxon>
        <taxon>Embryophyta</taxon>
        <taxon>Tracheophyta</taxon>
        <taxon>Spermatophyta</taxon>
        <taxon>Magnoliopsida</taxon>
        <taxon>eudicotyledons</taxon>
        <taxon>Gunneridae</taxon>
        <taxon>Pentapetalae</taxon>
        <taxon>rosids</taxon>
        <taxon>malvids</taxon>
        <taxon>Malvales</taxon>
        <taxon>Malvaceae</taxon>
        <taxon>Grewioideae</taxon>
        <taxon>Apeibeae</taxon>
        <taxon>Corchorus</taxon>
    </lineage>
</organism>
<keyword evidence="2" id="KW-1185">Reference proteome</keyword>
<evidence type="ECO:0000313" key="2">
    <source>
        <dbReference type="Proteomes" id="UP000188268"/>
    </source>
</evidence>
<sequence length="39" mass="3986">MAWRGVGKKGINASFVRSLASAPWGHASGLKSASTVDLA</sequence>
<evidence type="ECO:0000313" key="1">
    <source>
        <dbReference type="EMBL" id="OMO79693.1"/>
    </source>
</evidence>
<gene>
    <name evidence="1" type="ORF">CCACVL1_13504</name>
</gene>
<protein>
    <submittedName>
        <fullName evidence="1">Uncharacterized protein</fullName>
    </submittedName>
</protein>
<dbReference type="Proteomes" id="UP000188268">
    <property type="component" value="Unassembled WGS sequence"/>
</dbReference>
<name>A0A1R3IAS1_COCAP</name>
<proteinExistence type="predicted"/>
<reference evidence="1 2" key="1">
    <citation type="submission" date="2013-09" db="EMBL/GenBank/DDBJ databases">
        <title>Corchorus capsularis genome sequencing.</title>
        <authorList>
            <person name="Alam M."/>
            <person name="Haque M.S."/>
            <person name="Islam M.S."/>
            <person name="Emdad E.M."/>
            <person name="Islam M.M."/>
            <person name="Ahmed B."/>
            <person name="Halim A."/>
            <person name="Hossen Q.M.M."/>
            <person name="Hossain M.Z."/>
            <person name="Ahmed R."/>
            <person name="Khan M.M."/>
            <person name="Islam R."/>
            <person name="Rashid M.M."/>
            <person name="Khan S.A."/>
            <person name="Rahman M.S."/>
            <person name="Alam M."/>
        </authorList>
    </citation>
    <scope>NUCLEOTIDE SEQUENCE [LARGE SCALE GENOMIC DNA]</scope>
    <source>
        <strain evidence="2">cv. CVL-1</strain>
        <tissue evidence="1">Whole seedling</tissue>
    </source>
</reference>
<accession>A0A1R3IAS1</accession>
<dbReference type="EMBL" id="AWWV01010362">
    <property type="protein sequence ID" value="OMO79693.1"/>
    <property type="molecule type" value="Genomic_DNA"/>
</dbReference>
<dbReference type="AlphaFoldDB" id="A0A1R3IAS1"/>
<feature type="non-terminal residue" evidence="1">
    <location>
        <position position="39"/>
    </location>
</feature>
<dbReference type="Gramene" id="OMO79693">
    <property type="protein sequence ID" value="OMO79693"/>
    <property type="gene ID" value="CCACVL1_13504"/>
</dbReference>